<dbReference type="Pfam" id="PF01814">
    <property type="entry name" value="Hemerythrin"/>
    <property type="match status" value="1"/>
</dbReference>
<dbReference type="EMBL" id="JAWDJX010000031">
    <property type="protein sequence ID" value="KAK3050518.1"/>
    <property type="molecule type" value="Genomic_DNA"/>
</dbReference>
<evidence type="ECO:0000313" key="3">
    <source>
        <dbReference type="Proteomes" id="UP001271007"/>
    </source>
</evidence>
<feature type="domain" description="Hemerythrin-like" evidence="1">
    <location>
        <begin position="69"/>
        <end position="203"/>
    </location>
</feature>
<sequence>MTIPSAALDYGRWTSPGPAQEAETITCNSPALKASVLSISLSILVRFDTAIDGSLTDSSHGAQKCAPEMTHAHNTFLRNLNATLLQGPHIADPSTSPTYNLSDITDLLFFVAAWLKMLNHHHHVEEIVLFFLLAAVPGMPAGYLDAPLEQHQAFHDGLAELQVFCAKHLAEPAGSRWSEMERIIHAFAPALLRHLGDEIGVLLGLEALCDSGAVMRC</sequence>
<dbReference type="PANTHER" id="PTHR38048">
    <property type="entry name" value="EXPRESSED PROTEIN"/>
    <property type="match status" value="1"/>
</dbReference>
<keyword evidence="3" id="KW-1185">Reference proteome</keyword>
<accession>A0AAJ0GCH9</accession>
<organism evidence="2 3">
    <name type="scientific">Extremus antarcticus</name>
    <dbReference type="NCBI Taxonomy" id="702011"/>
    <lineage>
        <taxon>Eukaryota</taxon>
        <taxon>Fungi</taxon>
        <taxon>Dikarya</taxon>
        <taxon>Ascomycota</taxon>
        <taxon>Pezizomycotina</taxon>
        <taxon>Dothideomycetes</taxon>
        <taxon>Dothideomycetidae</taxon>
        <taxon>Mycosphaerellales</taxon>
        <taxon>Extremaceae</taxon>
        <taxon>Extremus</taxon>
    </lineage>
</organism>
<gene>
    <name evidence="2" type="ORF">LTR09_008157</name>
</gene>
<evidence type="ECO:0000313" key="2">
    <source>
        <dbReference type="EMBL" id="KAK3050518.1"/>
    </source>
</evidence>
<dbReference type="AlphaFoldDB" id="A0AAJ0GCH9"/>
<dbReference type="PANTHER" id="PTHR38048:SF2">
    <property type="entry name" value="HEMERYTHRIN-LIKE DOMAIN-CONTAINING PROTEIN"/>
    <property type="match status" value="1"/>
</dbReference>
<dbReference type="Gene3D" id="1.20.120.520">
    <property type="entry name" value="nmb1532 protein domain like"/>
    <property type="match status" value="1"/>
</dbReference>
<proteinExistence type="predicted"/>
<protein>
    <recommendedName>
        <fullName evidence="1">Hemerythrin-like domain-containing protein</fullName>
    </recommendedName>
</protein>
<dbReference type="Proteomes" id="UP001271007">
    <property type="component" value="Unassembled WGS sequence"/>
</dbReference>
<dbReference type="InterPro" id="IPR053206">
    <property type="entry name" value="Dimeric_xanthone_biosynth"/>
</dbReference>
<comment type="caution">
    <text evidence="2">The sequence shown here is derived from an EMBL/GenBank/DDBJ whole genome shotgun (WGS) entry which is preliminary data.</text>
</comment>
<evidence type="ECO:0000259" key="1">
    <source>
        <dbReference type="Pfam" id="PF01814"/>
    </source>
</evidence>
<name>A0AAJ0GCH9_9PEZI</name>
<reference evidence="2" key="1">
    <citation type="submission" date="2023-04" db="EMBL/GenBank/DDBJ databases">
        <title>Black Yeasts Isolated from many extreme environments.</title>
        <authorList>
            <person name="Coleine C."/>
            <person name="Stajich J.E."/>
            <person name="Selbmann L."/>
        </authorList>
    </citation>
    <scope>NUCLEOTIDE SEQUENCE</scope>
    <source>
        <strain evidence="2">CCFEE 5312</strain>
    </source>
</reference>
<dbReference type="InterPro" id="IPR012312">
    <property type="entry name" value="Hemerythrin-like"/>
</dbReference>